<dbReference type="EC" id="2.4.99.28" evidence="14"/>
<dbReference type="GO" id="GO:0051301">
    <property type="term" value="P:cell division"/>
    <property type="evidence" value="ECO:0007669"/>
    <property type="project" value="InterPro"/>
</dbReference>
<sequence>MVDKGAMMRTVRRGRSSSRRAGAPAAARRGADWVFIGAVLLLTALGLVMAYSTTFFWSQVKEGNPLAIFSRQLLYAGIGLVGLVFFSWLDYGILRRFAVWIMAGCLAALIAVLLFGDDVFGARRTLLNGSMQPSELVKLGVIIYAAAWLASRRDQVRSVSNGLAPFGVIVGAVSFLIVLQPDLSTAAVIVMVALAMFFMAGASGQQLGLVTLIALAAFLVLTTVVPHAAVRMNEFIKVWQAPNEMDYHIRQTLITLGGGGLLGNGIGASGQKFGYLPTPHTDSVIAVLGDEMGLLGLAITLALFVIFAWRGLRIAQSADTAFGSFVVIGVVIWVIGQMLLNVMAIMALIPFTGLPVPFLSFGGSSLVSLLIACGVVISVARGSRILRERERQVELPVVGSHVKGGKAVRASSTIRRGHSRTRFARAHRAQSARSAVEPESADALIVGRDIRIGGALGRRNSRRGPGAVRWRGKWHGA</sequence>
<dbReference type="GO" id="GO:0008955">
    <property type="term" value="F:peptidoglycan glycosyltransferase activity"/>
    <property type="evidence" value="ECO:0007669"/>
    <property type="project" value="UniProtKB-EC"/>
</dbReference>
<evidence type="ECO:0000256" key="6">
    <source>
        <dbReference type="ARBA" id="ARBA00022984"/>
    </source>
</evidence>
<dbReference type="Proteomes" id="UP000230790">
    <property type="component" value="Unassembled WGS sequence"/>
</dbReference>
<evidence type="ECO:0000256" key="5">
    <source>
        <dbReference type="ARBA" id="ARBA00022960"/>
    </source>
</evidence>
<feature type="transmembrane region" description="Helical" evidence="18">
    <location>
        <begin position="292"/>
        <end position="309"/>
    </location>
</feature>
<dbReference type="Pfam" id="PF01098">
    <property type="entry name" value="FTSW_RODA_SPOVE"/>
    <property type="match status" value="1"/>
</dbReference>
<evidence type="ECO:0000256" key="8">
    <source>
        <dbReference type="ARBA" id="ARBA00023136"/>
    </source>
</evidence>
<dbReference type="GO" id="GO:0015648">
    <property type="term" value="F:lipid-linked peptidoglycan transporter activity"/>
    <property type="evidence" value="ECO:0007669"/>
    <property type="project" value="TreeGrafter"/>
</dbReference>
<dbReference type="GO" id="GO:0005886">
    <property type="term" value="C:plasma membrane"/>
    <property type="evidence" value="ECO:0007669"/>
    <property type="project" value="TreeGrafter"/>
</dbReference>
<evidence type="ECO:0000256" key="11">
    <source>
        <dbReference type="ARBA" id="ARBA00038053"/>
    </source>
</evidence>
<feature type="region of interest" description="Disordered" evidence="17">
    <location>
        <begin position="1"/>
        <end position="23"/>
    </location>
</feature>
<comment type="catalytic activity">
    <reaction evidence="15">
        <text>[GlcNAc-(1-&gt;4)-Mur2Ac(oyl-L-Ala-gamma-D-Glu-L-Lys-D-Ala-D-Ala)](n)-di-trans,octa-cis-undecaprenyl diphosphate + beta-D-GlcNAc-(1-&gt;4)-Mur2Ac(oyl-L-Ala-gamma-D-Glu-L-Lys-D-Ala-D-Ala)-di-trans,octa-cis-undecaprenyl diphosphate = [GlcNAc-(1-&gt;4)-Mur2Ac(oyl-L-Ala-gamma-D-Glu-L-Lys-D-Ala-D-Ala)](n+1)-di-trans,octa-cis-undecaprenyl diphosphate + di-trans,octa-cis-undecaprenyl diphosphate + H(+)</text>
        <dbReference type="Rhea" id="RHEA:23708"/>
        <dbReference type="Rhea" id="RHEA-COMP:9602"/>
        <dbReference type="Rhea" id="RHEA-COMP:9603"/>
        <dbReference type="ChEBI" id="CHEBI:15378"/>
        <dbReference type="ChEBI" id="CHEBI:58405"/>
        <dbReference type="ChEBI" id="CHEBI:60033"/>
        <dbReference type="ChEBI" id="CHEBI:78435"/>
        <dbReference type="EC" id="2.4.99.28"/>
    </reaction>
</comment>
<evidence type="ECO:0000313" key="19">
    <source>
        <dbReference type="EMBL" id="PJF47839.1"/>
    </source>
</evidence>
<evidence type="ECO:0000256" key="15">
    <source>
        <dbReference type="ARBA" id="ARBA00049902"/>
    </source>
</evidence>
<feature type="transmembrane region" description="Helical" evidence="18">
    <location>
        <begin position="136"/>
        <end position="151"/>
    </location>
</feature>
<reference evidence="19 20" key="1">
    <citation type="submission" date="2017-11" db="EMBL/GenBank/DDBJ databases">
        <title>Evolution of Phototrophy in the Chloroflexi Phylum Driven by Horizontal Gene Transfer.</title>
        <authorList>
            <person name="Ward L.M."/>
            <person name="Hemp J."/>
            <person name="Shih P.M."/>
            <person name="Mcglynn S.E."/>
            <person name="Fischer W."/>
        </authorList>
    </citation>
    <scope>NUCLEOTIDE SEQUENCE [LARGE SCALE GENOMIC DNA]</scope>
    <source>
        <strain evidence="19">JP3_7</strain>
    </source>
</reference>
<evidence type="ECO:0000256" key="2">
    <source>
        <dbReference type="ARBA" id="ARBA00022676"/>
    </source>
</evidence>
<accession>A0A2M8QDF7</accession>
<keyword evidence="6" id="KW-0573">Peptidoglycan synthesis</keyword>
<feature type="transmembrane region" description="Helical" evidence="18">
    <location>
        <begin position="209"/>
        <end position="229"/>
    </location>
</feature>
<feature type="transmembrane region" description="Helical" evidence="18">
    <location>
        <begin position="321"/>
        <end position="349"/>
    </location>
</feature>
<dbReference type="AlphaFoldDB" id="A0A2M8QDF7"/>
<evidence type="ECO:0000256" key="13">
    <source>
        <dbReference type="ARBA" id="ARBA00041418"/>
    </source>
</evidence>
<dbReference type="GO" id="GO:0032153">
    <property type="term" value="C:cell division site"/>
    <property type="evidence" value="ECO:0007669"/>
    <property type="project" value="TreeGrafter"/>
</dbReference>
<comment type="subcellular location">
    <subcellularLocation>
        <location evidence="1">Membrane</location>
        <topology evidence="1">Multi-pass membrane protein</topology>
    </subcellularLocation>
</comment>
<feature type="transmembrane region" description="Helical" evidence="18">
    <location>
        <begin position="74"/>
        <end position="91"/>
    </location>
</feature>
<evidence type="ECO:0000256" key="17">
    <source>
        <dbReference type="SAM" id="MobiDB-lite"/>
    </source>
</evidence>
<dbReference type="PANTHER" id="PTHR30474">
    <property type="entry name" value="CELL CYCLE PROTEIN"/>
    <property type="match status" value="1"/>
</dbReference>
<dbReference type="GO" id="GO:0008360">
    <property type="term" value="P:regulation of cell shape"/>
    <property type="evidence" value="ECO:0007669"/>
    <property type="project" value="UniProtKB-KW"/>
</dbReference>
<dbReference type="EMBL" id="PGTN01000033">
    <property type="protein sequence ID" value="PJF47839.1"/>
    <property type="molecule type" value="Genomic_DNA"/>
</dbReference>
<feature type="transmembrane region" description="Helical" evidence="18">
    <location>
        <begin position="98"/>
        <end position="116"/>
    </location>
</feature>
<feature type="transmembrane region" description="Helical" evidence="18">
    <location>
        <begin position="185"/>
        <end position="202"/>
    </location>
</feature>
<comment type="function">
    <text evidence="16">Peptidoglycan polymerase that is essential for cell division.</text>
</comment>
<keyword evidence="5" id="KW-0133">Cell shape</keyword>
<evidence type="ECO:0000256" key="3">
    <source>
        <dbReference type="ARBA" id="ARBA00022679"/>
    </source>
</evidence>
<gene>
    <name evidence="19" type="ORF">CUN48_06555</name>
</gene>
<dbReference type="GO" id="GO:0009252">
    <property type="term" value="P:peptidoglycan biosynthetic process"/>
    <property type="evidence" value="ECO:0007669"/>
    <property type="project" value="UniProtKB-KW"/>
</dbReference>
<evidence type="ECO:0000313" key="20">
    <source>
        <dbReference type="Proteomes" id="UP000230790"/>
    </source>
</evidence>
<evidence type="ECO:0000256" key="10">
    <source>
        <dbReference type="ARBA" id="ARBA00033270"/>
    </source>
</evidence>
<evidence type="ECO:0000256" key="7">
    <source>
        <dbReference type="ARBA" id="ARBA00022989"/>
    </source>
</evidence>
<feature type="transmembrane region" description="Helical" evidence="18">
    <location>
        <begin position="361"/>
        <end position="380"/>
    </location>
</feature>
<evidence type="ECO:0000256" key="1">
    <source>
        <dbReference type="ARBA" id="ARBA00004141"/>
    </source>
</evidence>
<evidence type="ECO:0000256" key="4">
    <source>
        <dbReference type="ARBA" id="ARBA00022692"/>
    </source>
</evidence>
<keyword evidence="7 18" id="KW-1133">Transmembrane helix</keyword>
<protein>
    <recommendedName>
        <fullName evidence="12">Probable peptidoglycan glycosyltransferase FtsW</fullName>
        <ecNumber evidence="14">2.4.99.28</ecNumber>
    </recommendedName>
    <alternativeName>
        <fullName evidence="13">Cell division protein FtsW</fullName>
    </alternativeName>
    <alternativeName>
        <fullName evidence="10">Cell wall polymerase</fullName>
    </alternativeName>
    <alternativeName>
        <fullName evidence="9">Peptidoglycan polymerase</fullName>
    </alternativeName>
</protein>
<keyword evidence="3" id="KW-0808">Transferase</keyword>
<keyword evidence="2" id="KW-0328">Glycosyltransferase</keyword>
<proteinExistence type="inferred from homology"/>
<comment type="caution">
    <text evidence="19">The sequence shown here is derived from an EMBL/GenBank/DDBJ whole genome shotgun (WGS) entry which is preliminary data.</text>
</comment>
<evidence type="ECO:0000256" key="14">
    <source>
        <dbReference type="ARBA" id="ARBA00044770"/>
    </source>
</evidence>
<organism evidence="19 20">
    <name type="scientific">Candidatus Thermofonsia Clade 3 bacterium</name>
    <dbReference type="NCBI Taxonomy" id="2364212"/>
    <lineage>
        <taxon>Bacteria</taxon>
        <taxon>Bacillati</taxon>
        <taxon>Chloroflexota</taxon>
        <taxon>Candidatus Thermofontia</taxon>
        <taxon>Candidatus Thermofonsia Clade 3</taxon>
    </lineage>
</organism>
<evidence type="ECO:0000256" key="12">
    <source>
        <dbReference type="ARBA" id="ARBA00041185"/>
    </source>
</evidence>
<feature type="transmembrane region" description="Helical" evidence="18">
    <location>
        <begin position="163"/>
        <end position="179"/>
    </location>
</feature>
<name>A0A2M8QDF7_9CHLR</name>
<evidence type="ECO:0000256" key="18">
    <source>
        <dbReference type="SAM" id="Phobius"/>
    </source>
</evidence>
<evidence type="ECO:0000256" key="9">
    <source>
        <dbReference type="ARBA" id="ARBA00032370"/>
    </source>
</evidence>
<comment type="similarity">
    <text evidence="11">Belongs to the SEDS family. FtsW subfamily.</text>
</comment>
<dbReference type="PANTHER" id="PTHR30474:SF2">
    <property type="entry name" value="PEPTIDOGLYCAN GLYCOSYLTRANSFERASE FTSW-RELATED"/>
    <property type="match status" value="1"/>
</dbReference>
<keyword evidence="4 18" id="KW-0812">Transmembrane</keyword>
<keyword evidence="8 18" id="KW-0472">Membrane</keyword>
<evidence type="ECO:0000256" key="16">
    <source>
        <dbReference type="ARBA" id="ARBA00049966"/>
    </source>
</evidence>
<dbReference type="InterPro" id="IPR001182">
    <property type="entry name" value="FtsW/RodA"/>
</dbReference>